<reference evidence="2 3" key="1">
    <citation type="journal article" date="2015" name="Int. J. Syst. Evol. Microbiol.">
        <title>Sporolactobacillus shoreae sp. nov. and Sporolactobacillus spathodeae sp. nov., two spore-forming lactic acid bacteria isolated from tree barks in Thailand.</title>
        <authorList>
            <person name="Thamacharoensuk T."/>
            <person name="Kitahara M."/>
            <person name="Ohkuma M."/>
            <person name="Thongchul N."/>
            <person name="Tanasupawat S."/>
        </authorList>
    </citation>
    <scope>NUCLEOTIDE SEQUENCE [LARGE SCALE GENOMIC DNA]</scope>
    <source>
        <strain evidence="2 3">BK92</strain>
    </source>
</reference>
<dbReference type="AlphaFoldDB" id="A0A4Z0GHM2"/>
<feature type="transmembrane region" description="Helical" evidence="1">
    <location>
        <begin position="90"/>
        <end position="115"/>
    </location>
</feature>
<feature type="transmembrane region" description="Helical" evidence="1">
    <location>
        <begin position="153"/>
        <end position="170"/>
    </location>
</feature>
<accession>A0A4Z0GHM2</accession>
<protein>
    <submittedName>
        <fullName evidence="2">ABC-2 transporter permease</fullName>
    </submittedName>
</protein>
<feature type="transmembrane region" description="Helical" evidence="1">
    <location>
        <begin position="190"/>
        <end position="212"/>
    </location>
</feature>
<feature type="transmembrane region" description="Helical" evidence="1">
    <location>
        <begin position="127"/>
        <end position="146"/>
    </location>
</feature>
<keyword evidence="1" id="KW-0812">Transmembrane</keyword>
<comment type="caution">
    <text evidence="2">The sequence shown here is derived from an EMBL/GenBank/DDBJ whole genome shotgun (WGS) entry which is preliminary data.</text>
</comment>
<name>A0A4Z0GHM2_9BACL</name>
<evidence type="ECO:0000313" key="2">
    <source>
        <dbReference type="EMBL" id="TGA96192.1"/>
    </source>
</evidence>
<proteinExistence type="predicted"/>
<dbReference type="OrthoDB" id="2440457at2"/>
<keyword evidence="1" id="KW-0472">Membrane</keyword>
<feature type="transmembrane region" description="Helical" evidence="1">
    <location>
        <begin position="15"/>
        <end position="34"/>
    </location>
</feature>
<feature type="transmembrane region" description="Helical" evidence="1">
    <location>
        <begin position="40"/>
        <end position="59"/>
    </location>
</feature>
<dbReference type="EMBL" id="SRJD01000029">
    <property type="protein sequence ID" value="TGA96192.1"/>
    <property type="molecule type" value="Genomic_DNA"/>
</dbReference>
<sequence length="217" mass="25221">MIHLMVKDMYTQRKTAYIAPVFLLIYALSWGNLFGNSELLFQWINGLGVAFIAFLMVLYSNVTTGESDKIQNRLVLSLPLKRRSVVDARYLMISVWWLFSWLSWIIMSFVLKNVFHEFGGQILDYKVLVFSLCFTCIFTSIYYPIYFKFGFKAAQLVVMVVFFLFSFGIGKFLSLKINSGIFLSFLKHPMISSIVVTVIFACISYLSSLYLYEKEQF</sequence>
<dbReference type="Pfam" id="PF13346">
    <property type="entry name" value="ABC2_membrane_5"/>
    <property type="match status" value="1"/>
</dbReference>
<keyword evidence="3" id="KW-1185">Reference proteome</keyword>
<evidence type="ECO:0000313" key="3">
    <source>
        <dbReference type="Proteomes" id="UP000298347"/>
    </source>
</evidence>
<evidence type="ECO:0000256" key="1">
    <source>
        <dbReference type="SAM" id="Phobius"/>
    </source>
</evidence>
<keyword evidence="1" id="KW-1133">Transmembrane helix</keyword>
<organism evidence="2 3">
    <name type="scientific">Sporolactobacillus shoreae</name>
    <dbReference type="NCBI Taxonomy" id="1465501"/>
    <lineage>
        <taxon>Bacteria</taxon>
        <taxon>Bacillati</taxon>
        <taxon>Bacillota</taxon>
        <taxon>Bacilli</taxon>
        <taxon>Bacillales</taxon>
        <taxon>Sporolactobacillaceae</taxon>
        <taxon>Sporolactobacillus</taxon>
    </lineage>
</organism>
<dbReference type="Proteomes" id="UP000298347">
    <property type="component" value="Unassembled WGS sequence"/>
</dbReference>
<dbReference type="RefSeq" id="WP_135349896.1">
    <property type="nucleotide sequence ID" value="NZ_SRJD01000029.1"/>
</dbReference>
<gene>
    <name evidence="2" type="ORF">E4665_16480</name>
</gene>
<dbReference type="InterPro" id="IPR025699">
    <property type="entry name" value="ABC2_memb-like"/>
</dbReference>